<name>A0A9X2HMS7_9SPHN</name>
<dbReference type="AlphaFoldDB" id="A0A9X2HMS7"/>
<gene>
    <name evidence="3" type="ORF">M9978_12850</name>
</gene>
<feature type="domain" description="FecR N-terminal" evidence="2">
    <location>
        <begin position="17"/>
        <end position="57"/>
    </location>
</feature>
<protein>
    <submittedName>
        <fullName evidence="3">FecR domain-containing protein</fullName>
    </submittedName>
</protein>
<keyword evidence="4" id="KW-1185">Reference proteome</keyword>
<feature type="domain" description="FecR protein" evidence="1">
    <location>
        <begin position="139"/>
        <end position="230"/>
    </location>
</feature>
<organism evidence="3 4">
    <name type="scientific">Sphingomonas tagetis</name>
    <dbReference type="NCBI Taxonomy" id="2949092"/>
    <lineage>
        <taxon>Bacteria</taxon>
        <taxon>Pseudomonadati</taxon>
        <taxon>Pseudomonadota</taxon>
        <taxon>Alphaproteobacteria</taxon>
        <taxon>Sphingomonadales</taxon>
        <taxon>Sphingomonadaceae</taxon>
        <taxon>Sphingomonas</taxon>
    </lineage>
</organism>
<dbReference type="GO" id="GO:0016989">
    <property type="term" value="F:sigma factor antagonist activity"/>
    <property type="evidence" value="ECO:0007669"/>
    <property type="project" value="TreeGrafter"/>
</dbReference>
<proteinExistence type="predicted"/>
<dbReference type="Proteomes" id="UP001139451">
    <property type="component" value="Unassembled WGS sequence"/>
</dbReference>
<dbReference type="Pfam" id="PF04773">
    <property type="entry name" value="FecR"/>
    <property type="match status" value="1"/>
</dbReference>
<dbReference type="Pfam" id="PF16220">
    <property type="entry name" value="DUF4880"/>
    <property type="match status" value="1"/>
</dbReference>
<dbReference type="InterPro" id="IPR012373">
    <property type="entry name" value="Ferrdict_sens_TM"/>
</dbReference>
<comment type="caution">
    <text evidence="3">The sequence shown here is derived from an EMBL/GenBank/DDBJ whole genome shotgun (WGS) entry which is preliminary data.</text>
</comment>
<dbReference type="PANTHER" id="PTHR30273">
    <property type="entry name" value="PERIPLASMIC SIGNAL SENSOR AND SIGMA FACTOR ACTIVATOR FECR-RELATED"/>
    <property type="match status" value="1"/>
</dbReference>
<evidence type="ECO:0000259" key="1">
    <source>
        <dbReference type="Pfam" id="PF04773"/>
    </source>
</evidence>
<dbReference type="EMBL" id="JAMLDX010000009">
    <property type="protein sequence ID" value="MCP3731316.1"/>
    <property type="molecule type" value="Genomic_DNA"/>
</dbReference>
<accession>A0A9X2HMS7</accession>
<dbReference type="InterPro" id="IPR032623">
    <property type="entry name" value="FecR_N"/>
</dbReference>
<dbReference type="PANTHER" id="PTHR30273:SF2">
    <property type="entry name" value="PROTEIN FECR"/>
    <property type="match status" value="1"/>
</dbReference>
<dbReference type="InterPro" id="IPR006860">
    <property type="entry name" value="FecR"/>
</dbReference>
<evidence type="ECO:0000313" key="4">
    <source>
        <dbReference type="Proteomes" id="UP001139451"/>
    </source>
</evidence>
<reference evidence="3" key="1">
    <citation type="submission" date="2022-05" db="EMBL/GenBank/DDBJ databases">
        <title>Sphingomonas sp. strain MG17 Genome sequencing and assembly.</title>
        <authorList>
            <person name="Kim I."/>
        </authorList>
    </citation>
    <scope>NUCLEOTIDE SEQUENCE</scope>
    <source>
        <strain evidence="3">MG17</strain>
    </source>
</reference>
<evidence type="ECO:0000259" key="2">
    <source>
        <dbReference type="Pfam" id="PF16220"/>
    </source>
</evidence>
<evidence type="ECO:0000313" key="3">
    <source>
        <dbReference type="EMBL" id="MCP3731316.1"/>
    </source>
</evidence>
<dbReference type="PIRSF" id="PIRSF018266">
    <property type="entry name" value="FecR"/>
    <property type="match status" value="1"/>
</dbReference>
<dbReference type="Gene3D" id="2.60.120.1440">
    <property type="match status" value="1"/>
</dbReference>
<sequence length="355" mass="37487">MTTNPPPGRERPDQLTEEAALWFARMRGPEAEAHRPQFEAWLTRGALHRGAYNRAAEIFSMGKMLEADHLDTVASQAPEFLATEAPAKGRRVAAFAAVAATAMLAGWLISTSADLPGLTNPGPDTSASTSRPVAYAAMVLETPAGESRVERLIDGSAVTLGPASRLEVKFGDGKRDLSLIRGRARFEVAHEARPFTVAAAGTLVTARGTVFDVAISPQRGVTVNLLQGSVDVVSAGGGSKTARRLTPGQSLIVPASAVGSATDTAMSLEQPGAMASQPGSATLREFEGARLADIVAQANRLGRIPIRFSDPAIGEIRVSGRFQISDTDKLAERSAAVFDLKVNRSDPSRIVLEPR</sequence>
<dbReference type="RefSeq" id="WP_254293807.1">
    <property type="nucleotide sequence ID" value="NZ_JAMLDX010000009.1"/>
</dbReference>